<evidence type="ECO:0000256" key="10">
    <source>
        <dbReference type="ARBA" id="ARBA00023180"/>
    </source>
</evidence>
<dbReference type="PROSITE" id="PS51450">
    <property type="entry name" value="LRR"/>
    <property type="match status" value="3"/>
</dbReference>
<dbReference type="PANTHER" id="PTHR24365">
    <property type="entry name" value="TOLL-LIKE RECEPTOR"/>
    <property type="match status" value="1"/>
</dbReference>
<feature type="signal peptide" evidence="12">
    <location>
        <begin position="1"/>
        <end position="17"/>
    </location>
</feature>
<keyword evidence="3" id="KW-0433">Leucine-rich repeat</keyword>
<dbReference type="Proteomes" id="UP000014500">
    <property type="component" value="Unassembled WGS sequence"/>
</dbReference>
<evidence type="ECO:0000256" key="3">
    <source>
        <dbReference type="ARBA" id="ARBA00022614"/>
    </source>
</evidence>
<dbReference type="GO" id="GO:0007165">
    <property type="term" value="P:signal transduction"/>
    <property type="evidence" value="ECO:0007669"/>
    <property type="project" value="InterPro"/>
</dbReference>
<keyword evidence="15" id="KW-1185">Reference proteome</keyword>
<dbReference type="GO" id="GO:0038023">
    <property type="term" value="F:signaling receptor activity"/>
    <property type="evidence" value="ECO:0007669"/>
    <property type="project" value="TreeGrafter"/>
</dbReference>
<dbReference type="EnsemblMetazoa" id="SMAR011269-RA">
    <property type="protein sequence ID" value="SMAR011269-PA"/>
    <property type="gene ID" value="SMAR011269"/>
</dbReference>
<evidence type="ECO:0000256" key="8">
    <source>
        <dbReference type="ARBA" id="ARBA00023136"/>
    </source>
</evidence>
<reference evidence="14" key="2">
    <citation type="submission" date="2015-02" db="UniProtKB">
        <authorList>
            <consortium name="EnsemblMetazoa"/>
        </authorList>
    </citation>
    <scope>IDENTIFICATION</scope>
</reference>
<evidence type="ECO:0000256" key="4">
    <source>
        <dbReference type="ARBA" id="ARBA00022692"/>
    </source>
</evidence>
<keyword evidence="5 12" id="KW-0732">Signal</keyword>
<keyword evidence="10" id="KW-0325">Glycoprotein</keyword>
<comment type="subcellular location">
    <subcellularLocation>
        <location evidence="1">Membrane</location>
        <topology evidence="1">Single-pass membrane protein</topology>
    </subcellularLocation>
</comment>
<dbReference type="HOGENOM" id="CLU_004280_0_0_1"/>
<accession>T1JBW4</accession>
<dbReference type="FunFam" id="3.40.50.10140:FF:000021">
    <property type="entry name" value="Toll receptor 13"/>
    <property type="match status" value="1"/>
</dbReference>
<dbReference type="Pfam" id="PF13855">
    <property type="entry name" value="LRR_8"/>
    <property type="match status" value="4"/>
</dbReference>
<dbReference type="EMBL" id="JH432025">
    <property type="status" value="NOT_ANNOTATED_CDS"/>
    <property type="molecule type" value="Genomic_DNA"/>
</dbReference>
<comment type="similarity">
    <text evidence="2">Belongs to the Toll-like receptor family.</text>
</comment>
<dbReference type="SMART" id="SM00255">
    <property type="entry name" value="TIR"/>
    <property type="match status" value="1"/>
</dbReference>
<dbReference type="PhylomeDB" id="T1JBW4"/>
<dbReference type="Gene3D" id="3.40.50.10140">
    <property type="entry name" value="Toll/interleukin-1 receptor homology (TIR) domain"/>
    <property type="match status" value="1"/>
</dbReference>
<feature type="domain" description="TIR" evidence="13">
    <location>
        <begin position="931"/>
        <end position="1062"/>
    </location>
</feature>
<evidence type="ECO:0000256" key="6">
    <source>
        <dbReference type="ARBA" id="ARBA00022737"/>
    </source>
</evidence>
<feature type="transmembrane region" description="Helical" evidence="11">
    <location>
        <begin position="895"/>
        <end position="920"/>
    </location>
</feature>
<dbReference type="STRING" id="126957.T1JBW4"/>
<evidence type="ECO:0000259" key="13">
    <source>
        <dbReference type="PROSITE" id="PS50104"/>
    </source>
</evidence>
<evidence type="ECO:0000256" key="11">
    <source>
        <dbReference type="SAM" id="Phobius"/>
    </source>
</evidence>
<dbReference type="PANTHER" id="PTHR24365:SF541">
    <property type="entry name" value="PROTEIN TOLL-RELATED"/>
    <property type="match status" value="1"/>
</dbReference>
<evidence type="ECO:0000256" key="5">
    <source>
        <dbReference type="ARBA" id="ARBA00022729"/>
    </source>
</evidence>
<keyword evidence="9" id="KW-0675">Receptor</keyword>
<dbReference type="GO" id="GO:0005886">
    <property type="term" value="C:plasma membrane"/>
    <property type="evidence" value="ECO:0007669"/>
    <property type="project" value="TreeGrafter"/>
</dbReference>
<evidence type="ECO:0000256" key="2">
    <source>
        <dbReference type="ARBA" id="ARBA00009634"/>
    </source>
</evidence>
<dbReference type="SUPFAM" id="SSF52058">
    <property type="entry name" value="L domain-like"/>
    <property type="match status" value="3"/>
</dbReference>
<evidence type="ECO:0000313" key="15">
    <source>
        <dbReference type="Proteomes" id="UP000014500"/>
    </source>
</evidence>
<keyword evidence="6" id="KW-0677">Repeat</keyword>
<dbReference type="Gene3D" id="3.80.10.10">
    <property type="entry name" value="Ribonuclease Inhibitor"/>
    <property type="match status" value="6"/>
</dbReference>
<dbReference type="InterPro" id="IPR000157">
    <property type="entry name" value="TIR_dom"/>
</dbReference>
<dbReference type="InterPro" id="IPR035897">
    <property type="entry name" value="Toll_tir_struct_dom_sf"/>
</dbReference>
<dbReference type="eggNOG" id="KOG4641">
    <property type="taxonomic scope" value="Eukaryota"/>
</dbReference>
<keyword evidence="8 11" id="KW-0472">Membrane</keyword>
<keyword evidence="4 11" id="KW-0812">Transmembrane</keyword>
<keyword evidence="7 11" id="KW-1133">Transmembrane helix</keyword>
<dbReference type="Pfam" id="PF13676">
    <property type="entry name" value="TIR_2"/>
    <property type="match status" value="1"/>
</dbReference>
<dbReference type="InterPro" id="IPR003591">
    <property type="entry name" value="Leu-rich_rpt_typical-subtyp"/>
</dbReference>
<evidence type="ECO:0000256" key="9">
    <source>
        <dbReference type="ARBA" id="ARBA00023170"/>
    </source>
</evidence>
<dbReference type="AlphaFoldDB" id="T1JBW4"/>
<reference evidence="15" key="1">
    <citation type="submission" date="2011-05" db="EMBL/GenBank/DDBJ databases">
        <authorList>
            <person name="Richards S.R."/>
            <person name="Qu J."/>
            <person name="Jiang H."/>
            <person name="Jhangiani S.N."/>
            <person name="Agravi P."/>
            <person name="Goodspeed R."/>
            <person name="Gross S."/>
            <person name="Mandapat C."/>
            <person name="Jackson L."/>
            <person name="Mathew T."/>
            <person name="Pu L."/>
            <person name="Thornton R."/>
            <person name="Saada N."/>
            <person name="Wilczek-Boney K.B."/>
            <person name="Lee S."/>
            <person name="Kovar C."/>
            <person name="Wu Y."/>
            <person name="Scherer S.E."/>
            <person name="Worley K.C."/>
            <person name="Muzny D.M."/>
            <person name="Gibbs R."/>
        </authorList>
    </citation>
    <scope>NUCLEOTIDE SEQUENCE</scope>
    <source>
        <strain evidence="15">Brora</strain>
    </source>
</reference>
<dbReference type="SMART" id="SM00369">
    <property type="entry name" value="LRR_TYP"/>
    <property type="match status" value="16"/>
</dbReference>
<evidence type="ECO:0000313" key="14">
    <source>
        <dbReference type="EnsemblMetazoa" id="SMAR011269-PA"/>
    </source>
</evidence>
<dbReference type="PROSITE" id="PS50104">
    <property type="entry name" value="TIR"/>
    <property type="match status" value="1"/>
</dbReference>
<feature type="chain" id="PRO_5004580172" description="TIR domain-containing protein" evidence="12">
    <location>
        <begin position="18"/>
        <end position="1080"/>
    </location>
</feature>
<dbReference type="InterPro" id="IPR032675">
    <property type="entry name" value="LRR_dom_sf"/>
</dbReference>
<evidence type="ECO:0000256" key="1">
    <source>
        <dbReference type="ARBA" id="ARBA00004167"/>
    </source>
</evidence>
<dbReference type="SMART" id="SM00365">
    <property type="entry name" value="LRR_SD22"/>
    <property type="match status" value="6"/>
</dbReference>
<organism evidence="14 15">
    <name type="scientific">Strigamia maritima</name>
    <name type="common">European centipede</name>
    <name type="synonym">Geophilus maritimus</name>
    <dbReference type="NCBI Taxonomy" id="126957"/>
    <lineage>
        <taxon>Eukaryota</taxon>
        <taxon>Metazoa</taxon>
        <taxon>Ecdysozoa</taxon>
        <taxon>Arthropoda</taxon>
        <taxon>Myriapoda</taxon>
        <taxon>Chilopoda</taxon>
        <taxon>Pleurostigmophora</taxon>
        <taxon>Geophilomorpha</taxon>
        <taxon>Linotaeniidae</taxon>
        <taxon>Strigamia</taxon>
    </lineage>
</organism>
<proteinExistence type="inferred from homology"/>
<dbReference type="InterPro" id="IPR001611">
    <property type="entry name" value="Leu-rich_rpt"/>
</dbReference>
<name>T1JBW4_STRMM</name>
<evidence type="ECO:0000256" key="12">
    <source>
        <dbReference type="SAM" id="SignalP"/>
    </source>
</evidence>
<evidence type="ECO:0000256" key="7">
    <source>
        <dbReference type="ARBA" id="ARBA00022989"/>
    </source>
</evidence>
<dbReference type="SUPFAM" id="SSF52200">
    <property type="entry name" value="Toll/Interleukin receptor TIR domain"/>
    <property type="match status" value="1"/>
</dbReference>
<sequence>MSLFILFFILLLNSCSTLSTLPKNCKIFKQQTTPATICFVTSLPNIDLTLLDAETTFILELICKEEGNMKVDKTRDFPNGKLKHLHQLHTLLISNCAFRHIGPRALQGLKNLSLFDITRYHHDTIPSVLDEKLFIETPLLKTCSIRNITKYIPNRLFCNKQHQLINLNLKDNKIQHLNSIGCGGNNTCCSTLKKLFLAYNEIRRIGKNQLGFPHLFHLDFTSNDINHIDIGAFDRLQNLTKLILKHNKLIEIDEKIFQNNSLLDELDLSFNQLISLPTNIFHPLKSIKALHLNDNQLFFNESSKDIFLGLDTLFMLDLNCNKIKYLPSGIFKSLKSLQYLYLSNKLLQEVTNDLTGLSCNNNLTRISYHAFQGLSDLTLLDLHGNQLDGISNLQTLKNLTIAYFGYNNISNITADSFAGLNKLTSLNLIGNNIKLLRNTTFKHVPNIDILVLGLNQISYIEEGAFDVFKNLTELDISGNNINEMKSVFTAVKFGLNLTDNKIRVFEFTSINSELVIIVLDRNKLEIIAEPLISIGHYKLVHFQATGNKLKTFSAFYFPPSIQYIRLDENNISRIDKLTSENLTKLEEVDLRKNSISVISEIDISYGHPKNSNEREIPTVLLEGNPITCSCENIWLLDYPTMTTNLFCIPTYSRDKQIFSVLSAQTIQKKQLFCENVEKCLDHCSCFYNKVSENILDCFNVTWKHPLAVLQENYTTIFFDGNTNIESVASTLLMNLPSLHTLYLNNSNTMSILKDMFRGVPNLKELHLEENNLTKINDDDFQFINQLEILHLHQNKLEYISPNALRNLSNLKWLTLHKNMLQQPHFWTILPLNLTKISFSQNEFLCDCEYSTNFYQWITTNSDTIKFQDLNNAYCNGSHDPVINRNSCLNVTKQNAILIIVAPIVSIFLLFTIVLLLMYFYRLEMKDDDNDKLYDAFISYANEDDEWITEELVHRLNEYRLCIHQRDFPVGGLIADSIAHAVQNSCRTLIVLTPNFLQSQWCQFEFKTAHLQSLENKCQRVIVIVLERVKNLELDKNLRAYLKTNTYLDINDINFWRKLKSALPDLKTNQQVQIENNETCL</sequence>
<protein>
    <recommendedName>
        <fullName evidence="13">TIR domain-containing protein</fullName>
    </recommendedName>
</protein>